<dbReference type="EMBL" id="JACGWM010000002">
    <property type="protein sequence ID" value="KAL0390848.1"/>
    <property type="molecule type" value="Genomic_DNA"/>
</dbReference>
<accession>A0AAW2SEM3</accession>
<evidence type="ECO:0000259" key="1">
    <source>
        <dbReference type="PROSITE" id="PS50011"/>
    </source>
</evidence>
<dbReference type="PROSITE" id="PS00108">
    <property type="entry name" value="PROTEIN_KINASE_ST"/>
    <property type="match status" value="1"/>
</dbReference>
<dbReference type="SUPFAM" id="SSF56112">
    <property type="entry name" value="Protein kinase-like (PK-like)"/>
    <property type="match status" value="1"/>
</dbReference>
<evidence type="ECO:0000313" key="2">
    <source>
        <dbReference type="EMBL" id="KAL0390848.1"/>
    </source>
</evidence>
<dbReference type="SMART" id="SM00220">
    <property type="entry name" value="S_TKc"/>
    <property type="match status" value="1"/>
</dbReference>
<sequence length="282" mass="32047">MELYTMGNGEEQMLPLKRLKKACFSGRSSEQERLTKDFWREARILSNLHHPNVVAFYGVVPDGAGAHWRLFLDHRKKLIIAMDAAFGMEYLHSKNIVHFDLKCDNLLVNLRDPQRPICKVGDFGLSRIKRNTLVSGGVRGTLPWMAPELLNGSTTRVSEKVDVFSFGITLWEILTGEEPYANMHCGAIIGGIVKNTLRPPIPEQCDPEWRKLMEQCWSAEPEARPSFTEITYRLRSMSAALQTKGQPNVLRQLKPNISILCPPFDFGLLMSLVLIYSFNRSL</sequence>
<reference evidence="2" key="2">
    <citation type="journal article" date="2024" name="Plant">
        <title>Genomic evolution and insights into agronomic trait innovations of Sesamum species.</title>
        <authorList>
            <person name="Miao H."/>
            <person name="Wang L."/>
            <person name="Qu L."/>
            <person name="Liu H."/>
            <person name="Sun Y."/>
            <person name="Le M."/>
            <person name="Wang Q."/>
            <person name="Wei S."/>
            <person name="Zheng Y."/>
            <person name="Lin W."/>
            <person name="Duan Y."/>
            <person name="Cao H."/>
            <person name="Xiong S."/>
            <person name="Wang X."/>
            <person name="Wei L."/>
            <person name="Li C."/>
            <person name="Ma Q."/>
            <person name="Ju M."/>
            <person name="Zhao R."/>
            <person name="Li G."/>
            <person name="Mu C."/>
            <person name="Tian Q."/>
            <person name="Mei H."/>
            <person name="Zhang T."/>
            <person name="Gao T."/>
            <person name="Zhang H."/>
        </authorList>
    </citation>
    <scope>NUCLEOTIDE SEQUENCE</scope>
    <source>
        <strain evidence="2">KEN8</strain>
    </source>
</reference>
<dbReference type="GO" id="GO:0005737">
    <property type="term" value="C:cytoplasm"/>
    <property type="evidence" value="ECO:0007669"/>
    <property type="project" value="TreeGrafter"/>
</dbReference>
<proteinExistence type="predicted"/>
<dbReference type="GO" id="GO:0005524">
    <property type="term" value="F:ATP binding"/>
    <property type="evidence" value="ECO:0007669"/>
    <property type="project" value="InterPro"/>
</dbReference>
<name>A0AAW2SEM3_9LAMI</name>
<dbReference type="PRINTS" id="PR00109">
    <property type="entry name" value="TYRKINASE"/>
</dbReference>
<dbReference type="InterPro" id="IPR050167">
    <property type="entry name" value="Ser_Thr_protein_kinase"/>
</dbReference>
<dbReference type="AlphaFoldDB" id="A0AAW2SEM3"/>
<comment type="caution">
    <text evidence="2">The sequence shown here is derived from an EMBL/GenBank/DDBJ whole genome shotgun (WGS) entry which is preliminary data.</text>
</comment>
<dbReference type="InterPro" id="IPR011009">
    <property type="entry name" value="Kinase-like_dom_sf"/>
</dbReference>
<feature type="domain" description="Protein kinase" evidence="1">
    <location>
        <begin position="1"/>
        <end position="241"/>
    </location>
</feature>
<dbReference type="PROSITE" id="PS50011">
    <property type="entry name" value="PROTEIN_KINASE_DOM"/>
    <property type="match status" value="1"/>
</dbReference>
<keyword evidence="2" id="KW-0418">Kinase</keyword>
<dbReference type="Gene3D" id="3.30.200.20">
    <property type="entry name" value="Phosphorylase Kinase, domain 1"/>
    <property type="match status" value="1"/>
</dbReference>
<dbReference type="GO" id="GO:0004672">
    <property type="term" value="F:protein kinase activity"/>
    <property type="evidence" value="ECO:0007669"/>
    <property type="project" value="InterPro"/>
</dbReference>
<dbReference type="Gene3D" id="1.10.510.10">
    <property type="entry name" value="Transferase(Phosphotransferase) domain 1"/>
    <property type="match status" value="1"/>
</dbReference>
<dbReference type="Pfam" id="PF07714">
    <property type="entry name" value="PK_Tyr_Ser-Thr"/>
    <property type="match status" value="1"/>
</dbReference>
<dbReference type="GO" id="GO:0007165">
    <property type="term" value="P:signal transduction"/>
    <property type="evidence" value="ECO:0007669"/>
    <property type="project" value="TreeGrafter"/>
</dbReference>
<protein>
    <submittedName>
        <fullName evidence="2">Serine/threonine-protein kinase STY13</fullName>
    </submittedName>
</protein>
<reference evidence="2" key="1">
    <citation type="submission" date="2020-06" db="EMBL/GenBank/DDBJ databases">
        <authorList>
            <person name="Li T."/>
            <person name="Hu X."/>
            <person name="Zhang T."/>
            <person name="Song X."/>
            <person name="Zhang H."/>
            <person name="Dai N."/>
            <person name="Sheng W."/>
            <person name="Hou X."/>
            <person name="Wei L."/>
        </authorList>
    </citation>
    <scope>NUCLEOTIDE SEQUENCE</scope>
    <source>
        <strain evidence="2">KEN8</strain>
        <tissue evidence="2">Leaf</tissue>
    </source>
</reference>
<dbReference type="PANTHER" id="PTHR23257">
    <property type="entry name" value="SERINE-THREONINE PROTEIN KINASE"/>
    <property type="match status" value="1"/>
</dbReference>
<dbReference type="InterPro" id="IPR000719">
    <property type="entry name" value="Prot_kinase_dom"/>
</dbReference>
<keyword evidence="2" id="KW-0808">Transferase</keyword>
<dbReference type="InterPro" id="IPR008271">
    <property type="entry name" value="Ser/Thr_kinase_AS"/>
</dbReference>
<gene>
    <name evidence="2" type="ORF">Scaly_0441900</name>
</gene>
<dbReference type="InterPro" id="IPR001245">
    <property type="entry name" value="Ser-Thr/Tyr_kinase_cat_dom"/>
</dbReference>
<dbReference type="CDD" id="cd13999">
    <property type="entry name" value="STKc_MAP3K-like"/>
    <property type="match status" value="1"/>
</dbReference>
<organism evidence="2">
    <name type="scientific">Sesamum calycinum</name>
    <dbReference type="NCBI Taxonomy" id="2727403"/>
    <lineage>
        <taxon>Eukaryota</taxon>
        <taxon>Viridiplantae</taxon>
        <taxon>Streptophyta</taxon>
        <taxon>Embryophyta</taxon>
        <taxon>Tracheophyta</taxon>
        <taxon>Spermatophyta</taxon>
        <taxon>Magnoliopsida</taxon>
        <taxon>eudicotyledons</taxon>
        <taxon>Gunneridae</taxon>
        <taxon>Pentapetalae</taxon>
        <taxon>asterids</taxon>
        <taxon>lamiids</taxon>
        <taxon>Lamiales</taxon>
        <taxon>Pedaliaceae</taxon>
        <taxon>Sesamum</taxon>
    </lineage>
</organism>
<dbReference type="PANTHER" id="PTHR23257:SF842">
    <property type="entry name" value="KINASE SUPERFAMILY WITH OCTICOSAPEPTIDE_PHOX_BEM1P DOMAIN-CONTAINING PROTEIN"/>
    <property type="match status" value="1"/>
</dbReference>
<dbReference type="FunFam" id="1.10.510.10:FF:000142">
    <property type="entry name" value="Octicosapeptide/phox/Bem1p domain kinase superfamily protein"/>
    <property type="match status" value="1"/>
</dbReference>